<organism evidence="1 2">
    <name type="scientific">Pelomonas candidula</name>
    <dbReference type="NCBI Taxonomy" id="3299025"/>
    <lineage>
        <taxon>Bacteria</taxon>
        <taxon>Pseudomonadati</taxon>
        <taxon>Pseudomonadota</taxon>
        <taxon>Betaproteobacteria</taxon>
        <taxon>Burkholderiales</taxon>
        <taxon>Sphaerotilaceae</taxon>
        <taxon>Roseateles</taxon>
    </lineage>
</organism>
<gene>
    <name evidence="1" type="ORF">ACG04R_27025</name>
</gene>
<evidence type="ECO:0000313" key="1">
    <source>
        <dbReference type="EMBL" id="MFG6490353.1"/>
    </source>
</evidence>
<name>A0ABW7HL12_9BURK</name>
<keyword evidence="2" id="KW-1185">Reference proteome</keyword>
<accession>A0ABW7HL12</accession>
<dbReference type="RefSeq" id="WP_394417408.1">
    <property type="nucleotide sequence ID" value="NZ_JBIGIC010000021.1"/>
</dbReference>
<dbReference type="EMBL" id="JBIGIC010000021">
    <property type="protein sequence ID" value="MFG6490353.1"/>
    <property type="molecule type" value="Genomic_DNA"/>
</dbReference>
<proteinExistence type="predicted"/>
<dbReference type="Proteomes" id="UP001606134">
    <property type="component" value="Unassembled WGS sequence"/>
</dbReference>
<comment type="caution">
    <text evidence="1">The sequence shown here is derived from an EMBL/GenBank/DDBJ whole genome shotgun (WGS) entry which is preliminary data.</text>
</comment>
<evidence type="ECO:0000313" key="2">
    <source>
        <dbReference type="Proteomes" id="UP001606134"/>
    </source>
</evidence>
<sequence length="45" mass="4581">MDDEGMAGLVNSANDEAPWVKMGKPAPAGISFPNLSGFAGVSRST</sequence>
<protein>
    <submittedName>
        <fullName evidence="1">Uncharacterized protein</fullName>
    </submittedName>
</protein>
<reference evidence="1 2" key="1">
    <citation type="submission" date="2024-08" db="EMBL/GenBank/DDBJ databases">
        <authorList>
            <person name="Lu H."/>
        </authorList>
    </citation>
    <scope>NUCLEOTIDE SEQUENCE [LARGE SCALE GENOMIC DNA]</scope>
    <source>
        <strain evidence="1 2">BYS78W</strain>
    </source>
</reference>